<feature type="domain" description="Thioredoxin" evidence="8">
    <location>
        <begin position="10"/>
        <end position="126"/>
    </location>
</feature>
<keyword evidence="7" id="KW-0732">Signal</keyword>
<dbReference type="OrthoDB" id="427280at2759"/>
<dbReference type="InterPro" id="IPR017937">
    <property type="entry name" value="Thioredoxin_CS"/>
</dbReference>
<accession>A0A8H7BUH7</accession>
<keyword evidence="10" id="KW-1185">Reference proteome</keyword>
<dbReference type="AlphaFoldDB" id="A0A8H7BUH7"/>
<dbReference type="Proteomes" id="UP000605846">
    <property type="component" value="Unassembled WGS sequence"/>
</dbReference>
<keyword evidence="2 6" id="KW-0812">Transmembrane</keyword>
<dbReference type="PANTHER" id="PTHR46426">
    <property type="entry name" value="PROTEIN DISULFIDE-ISOMERASE TMX3"/>
    <property type="match status" value="1"/>
</dbReference>
<feature type="chain" id="PRO_5034022246" description="Thioredoxin domain-containing protein" evidence="7">
    <location>
        <begin position="19"/>
        <end position="557"/>
    </location>
</feature>
<feature type="signal peptide" evidence="7">
    <location>
        <begin position="1"/>
        <end position="18"/>
    </location>
</feature>
<comment type="function">
    <text evidence="5">Probable disulfide isomerase, which participates in the folding of proteins containing disulfide bonds. May act as a dithiol oxidase. Acts as a regulator of endoplasmic reticulum-mitochondria contact sites via its ability to regulate redox signals.</text>
</comment>
<evidence type="ECO:0000256" key="4">
    <source>
        <dbReference type="ARBA" id="ARBA00023136"/>
    </source>
</evidence>
<dbReference type="Pfam" id="PF00085">
    <property type="entry name" value="Thioredoxin"/>
    <property type="match status" value="2"/>
</dbReference>
<comment type="subcellular location">
    <subcellularLocation>
        <location evidence="1">Endoplasmic reticulum membrane</location>
        <topology evidence="1">Single-pass membrane protein</topology>
    </subcellularLocation>
</comment>
<dbReference type="InterPro" id="IPR052250">
    <property type="entry name" value="PDI_TMX3"/>
</dbReference>
<evidence type="ECO:0000256" key="2">
    <source>
        <dbReference type="ARBA" id="ARBA00022692"/>
    </source>
</evidence>
<evidence type="ECO:0000256" key="3">
    <source>
        <dbReference type="ARBA" id="ARBA00022989"/>
    </source>
</evidence>
<protein>
    <recommendedName>
        <fullName evidence="8">Thioredoxin domain-containing protein</fullName>
    </recommendedName>
</protein>
<dbReference type="Pfam" id="PF13848">
    <property type="entry name" value="Thioredoxin_6"/>
    <property type="match status" value="1"/>
</dbReference>
<dbReference type="EMBL" id="JABAYA010000030">
    <property type="protein sequence ID" value="KAF7728916.1"/>
    <property type="molecule type" value="Genomic_DNA"/>
</dbReference>
<dbReference type="InterPro" id="IPR013766">
    <property type="entry name" value="Thioredoxin_domain"/>
</dbReference>
<dbReference type="PANTHER" id="PTHR46426:SF1">
    <property type="entry name" value="PROTEIN DISULFIDE-ISOMERASE TMX3"/>
    <property type="match status" value="1"/>
</dbReference>
<dbReference type="GO" id="GO:0005789">
    <property type="term" value="C:endoplasmic reticulum membrane"/>
    <property type="evidence" value="ECO:0007669"/>
    <property type="project" value="UniProtKB-SubCell"/>
</dbReference>
<name>A0A8H7BUH7_9FUNG</name>
<keyword evidence="4 6" id="KW-0472">Membrane</keyword>
<dbReference type="CDD" id="cd02961">
    <property type="entry name" value="PDI_a_family"/>
    <property type="match status" value="2"/>
</dbReference>
<proteinExistence type="predicted"/>
<feature type="domain" description="Thioredoxin" evidence="8">
    <location>
        <begin position="135"/>
        <end position="256"/>
    </location>
</feature>
<keyword evidence="3 6" id="KW-1133">Transmembrane helix</keyword>
<evidence type="ECO:0000313" key="9">
    <source>
        <dbReference type="EMBL" id="KAF7728916.1"/>
    </source>
</evidence>
<dbReference type="InterPro" id="IPR036249">
    <property type="entry name" value="Thioredoxin-like_sf"/>
</dbReference>
<evidence type="ECO:0000256" key="6">
    <source>
        <dbReference type="SAM" id="Phobius"/>
    </source>
</evidence>
<dbReference type="PROSITE" id="PS00194">
    <property type="entry name" value="THIOREDOXIN_1"/>
    <property type="match status" value="1"/>
</dbReference>
<comment type="caution">
    <text evidence="9">The sequence shown here is derived from an EMBL/GenBank/DDBJ whole genome shotgun (WGS) entry which is preliminary data.</text>
</comment>
<evidence type="ECO:0000256" key="5">
    <source>
        <dbReference type="ARBA" id="ARBA00045246"/>
    </source>
</evidence>
<organism evidence="9 10">
    <name type="scientific">Apophysomyces ossiformis</name>
    <dbReference type="NCBI Taxonomy" id="679940"/>
    <lineage>
        <taxon>Eukaryota</taxon>
        <taxon>Fungi</taxon>
        <taxon>Fungi incertae sedis</taxon>
        <taxon>Mucoromycota</taxon>
        <taxon>Mucoromycotina</taxon>
        <taxon>Mucoromycetes</taxon>
        <taxon>Mucorales</taxon>
        <taxon>Mucorineae</taxon>
        <taxon>Mucoraceae</taxon>
        <taxon>Apophysomyces</taxon>
    </lineage>
</organism>
<dbReference type="PROSITE" id="PS51352">
    <property type="entry name" value="THIOREDOXIN_2"/>
    <property type="match status" value="2"/>
</dbReference>
<evidence type="ECO:0000313" key="10">
    <source>
        <dbReference type="Proteomes" id="UP000605846"/>
    </source>
</evidence>
<gene>
    <name evidence="9" type="ORF">EC973_005311</name>
</gene>
<dbReference type="SUPFAM" id="SSF52833">
    <property type="entry name" value="Thioredoxin-like"/>
    <property type="match status" value="3"/>
</dbReference>
<evidence type="ECO:0000256" key="7">
    <source>
        <dbReference type="SAM" id="SignalP"/>
    </source>
</evidence>
<evidence type="ECO:0000259" key="8">
    <source>
        <dbReference type="PROSITE" id="PS51352"/>
    </source>
</evidence>
<sequence>MRQLWVAFILFLGWRVHAAAVSLGPQNFKTLTAKGTWFIEFFSPYCPACQQFAPTWSKLVTEHEDRLKDDIHFGTVDCTAFGDLCREYTEGGVPSVQYFYHGEKVDAFKGAREWDALVAYIAERTKVDEQKERINNVKNPNPSGTSVDLDREKILAIQAGPDRPWFIKYYSPSCMHCQALAPTWEKMAKELQNEVDVGEFDRVSPFSLYASFEGHCADYGISYYPTIKLFANGDVQEYKGDRSLVSLVGFVKQRVGSQVKHVSGTQLAQRVEEDGVALVYLYNKEKDGLPDLLQEVAKEADTGIKFYASNDEVAIRQYRLGPSDLPTALIVKDGRHISYPSREFKNTPEVRDAFIKWIQIEKFPLVSQIGPTNAPEILKGDRLVILAVINHDDTSNTKKFRQLAETWTSNDRKQRNKGDRLLFAELDGIDYADHAKTAYGITKNNIPAILILDPARNQYFVNDQQQKNLSMDQPKILAKMLQDISAGRVAGVSTLPIHEKAGLKLREGMALAQSHWLLSCTTFSVVGVLLYKFMGRRKSRHPILPLKQQQSALEHND</sequence>
<feature type="transmembrane region" description="Helical" evidence="6">
    <location>
        <begin position="516"/>
        <end position="534"/>
    </location>
</feature>
<reference evidence="9" key="1">
    <citation type="submission" date="2020-01" db="EMBL/GenBank/DDBJ databases">
        <title>Genome Sequencing of Three Apophysomyces-Like Fungal Strains Confirms a Novel Fungal Genus in the Mucoromycota with divergent Burkholderia-like Endosymbiotic Bacteria.</title>
        <authorList>
            <person name="Stajich J.E."/>
            <person name="Macias A.M."/>
            <person name="Carter-House D."/>
            <person name="Lovett B."/>
            <person name="Kasson L.R."/>
            <person name="Berry K."/>
            <person name="Grigoriev I."/>
            <person name="Chang Y."/>
            <person name="Spatafora J."/>
            <person name="Kasson M.T."/>
        </authorList>
    </citation>
    <scope>NUCLEOTIDE SEQUENCE</scope>
    <source>
        <strain evidence="9">NRRL A-21654</strain>
    </source>
</reference>
<evidence type="ECO:0000256" key="1">
    <source>
        <dbReference type="ARBA" id="ARBA00004389"/>
    </source>
</evidence>
<dbReference type="Gene3D" id="3.40.30.10">
    <property type="entry name" value="Glutaredoxin"/>
    <property type="match status" value="3"/>
</dbReference>